<evidence type="ECO:0000313" key="2">
    <source>
        <dbReference type="Proteomes" id="UP000276215"/>
    </source>
</evidence>
<accession>A0A3N4IY88</accession>
<dbReference type="AlphaFoldDB" id="A0A3N4IY88"/>
<sequence length="169" mass="18703">MLKQLTEKAIPAFETSFPGCQGLFAFDNAKNHQKYASDTLQSGNLNLTPGGKNTLPMRDGWFKKAGNPVTIHTQCMILHDGHVKGLKIVLEERGLWPTNRKLLTQCTIPGDTPGQRKPNPACKYGSNTDCCAHALLSSQLDFQAQKGELQETLEAAGHMVIFYPSFHYE</sequence>
<evidence type="ECO:0000313" key="1">
    <source>
        <dbReference type="EMBL" id="RPA89937.1"/>
    </source>
</evidence>
<dbReference type="PANTHER" id="PTHR35871:SF1">
    <property type="entry name" value="CXC1-LIKE CYSTEINE CLUSTER ASSOCIATED WITH KDZ TRANSPOSASES DOMAIN-CONTAINING PROTEIN"/>
    <property type="match status" value="1"/>
</dbReference>
<proteinExistence type="predicted"/>
<name>A0A3N4IY88_9PEZI</name>
<gene>
    <name evidence="1" type="ORF">L873DRAFT_1882374</name>
</gene>
<dbReference type="EMBL" id="ML120549">
    <property type="protein sequence ID" value="RPA89937.1"/>
    <property type="molecule type" value="Genomic_DNA"/>
</dbReference>
<dbReference type="PANTHER" id="PTHR35871">
    <property type="entry name" value="EXPRESSED PROTEIN"/>
    <property type="match status" value="1"/>
</dbReference>
<protein>
    <submittedName>
        <fullName evidence="1">Uncharacterized protein</fullName>
    </submittedName>
</protein>
<dbReference type="OrthoDB" id="10044727at2759"/>
<dbReference type="STRING" id="1336337.A0A3N4IY88"/>
<organism evidence="1 2">
    <name type="scientific">Choiromyces venosus 120613-1</name>
    <dbReference type="NCBI Taxonomy" id="1336337"/>
    <lineage>
        <taxon>Eukaryota</taxon>
        <taxon>Fungi</taxon>
        <taxon>Dikarya</taxon>
        <taxon>Ascomycota</taxon>
        <taxon>Pezizomycotina</taxon>
        <taxon>Pezizomycetes</taxon>
        <taxon>Pezizales</taxon>
        <taxon>Tuberaceae</taxon>
        <taxon>Choiromyces</taxon>
    </lineage>
</organism>
<reference evidence="1 2" key="1">
    <citation type="journal article" date="2018" name="Nat. Ecol. Evol.">
        <title>Pezizomycetes genomes reveal the molecular basis of ectomycorrhizal truffle lifestyle.</title>
        <authorList>
            <person name="Murat C."/>
            <person name="Payen T."/>
            <person name="Noel B."/>
            <person name="Kuo A."/>
            <person name="Morin E."/>
            <person name="Chen J."/>
            <person name="Kohler A."/>
            <person name="Krizsan K."/>
            <person name="Balestrini R."/>
            <person name="Da Silva C."/>
            <person name="Montanini B."/>
            <person name="Hainaut M."/>
            <person name="Levati E."/>
            <person name="Barry K.W."/>
            <person name="Belfiori B."/>
            <person name="Cichocki N."/>
            <person name="Clum A."/>
            <person name="Dockter R.B."/>
            <person name="Fauchery L."/>
            <person name="Guy J."/>
            <person name="Iotti M."/>
            <person name="Le Tacon F."/>
            <person name="Lindquist E.A."/>
            <person name="Lipzen A."/>
            <person name="Malagnac F."/>
            <person name="Mello A."/>
            <person name="Molinier V."/>
            <person name="Miyauchi S."/>
            <person name="Poulain J."/>
            <person name="Riccioni C."/>
            <person name="Rubini A."/>
            <person name="Sitrit Y."/>
            <person name="Splivallo R."/>
            <person name="Traeger S."/>
            <person name="Wang M."/>
            <person name="Zifcakova L."/>
            <person name="Wipf D."/>
            <person name="Zambonelli A."/>
            <person name="Paolocci F."/>
            <person name="Nowrousian M."/>
            <person name="Ottonello S."/>
            <person name="Baldrian P."/>
            <person name="Spatafora J.W."/>
            <person name="Henrissat B."/>
            <person name="Nagy L.G."/>
            <person name="Aury J.M."/>
            <person name="Wincker P."/>
            <person name="Grigoriev I.V."/>
            <person name="Bonfante P."/>
            <person name="Martin F.M."/>
        </authorList>
    </citation>
    <scope>NUCLEOTIDE SEQUENCE [LARGE SCALE GENOMIC DNA]</scope>
    <source>
        <strain evidence="1 2">120613-1</strain>
    </source>
</reference>
<dbReference type="Proteomes" id="UP000276215">
    <property type="component" value="Unassembled WGS sequence"/>
</dbReference>
<keyword evidence="2" id="KW-1185">Reference proteome</keyword>